<evidence type="ECO:0000313" key="2">
    <source>
        <dbReference type="EMBL" id="TEB26757.1"/>
    </source>
</evidence>
<comment type="caution">
    <text evidence="2">The sequence shown here is derived from an EMBL/GenBank/DDBJ whole genome shotgun (WGS) entry which is preliminary data.</text>
</comment>
<evidence type="ECO:0000256" key="1">
    <source>
        <dbReference type="SAM" id="MobiDB-lite"/>
    </source>
</evidence>
<dbReference type="EMBL" id="QPFP01000046">
    <property type="protein sequence ID" value="TEB26757.1"/>
    <property type="molecule type" value="Genomic_DNA"/>
</dbReference>
<gene>
    <name evidence="2" type="ORF">FA13DRAFT_1776806</name>
</gene>
<name>A0A4Y7SY12_COPMI</name>
<dbReference type="OrthoDB" id="3071638at2759"/>
<feature type="compositionally biased region" description="Basic and acidic residues" evidence="1">
    <location>
        <begin position="57"/>
        <end position="68"/>
    </location>
</feature>
<accession>A0A4Y7SY12</accession>
<keyword evidence="3" id="KW-1185">Reference proteome</keyword>
<dbReference type="Proteomes" id="UP000298030">
    <property type="component" value="Unassembled WGS sequence"/>
</dbReference>
<evidence type="ECO:0000313" key="3">
    <source>
        <dbReference type="Proteomes" id="UP000298030"/>
    </source>
</evidence>
<proteinExistence type="predicted"/>
<feature type="region of interest" description="Disordered" evidence="1">
    <location>
        <begin position="36"/>
        <end position="80"/>
    </location>
</feature>
<dbReference type="AlphaFoldDB" id="A0A4Y7SY12"/>
<protein>
    <submittedName>
        <fullName evidence="2">Uncharacterized protein</fullName>
    </submittedName>
</protein>
<reference evidence="2 3" key="1">
    <citation type="journal article" date="2019" name="Nat. Ecol. Evol.">
        <title>Megaphylogeny resolves global patterns of mushroom evolution.</title>
        <authorList>
            <person name="Varga T."/>
            <person name="Krizsan K."/>
            <person name="Foldi C."/>
            <person name="Dima B."/>
            <person name="Sanchez-Garcia M."/>
            <person name="Sanchez-Ramirez S."/>
            <person name="Szollosi G.J."/>
            <person name="Szarkandi J.G."/>
            <person name="Papp V."/>
            <person name="Albert L."/>
            <person name="Andreopoulos W."/>
            <person name="Angelini C."/>
            <person name="Antonin V."/>
            <person name="Barry K.W."/>
            <person name="Bougher N.L."/>
            <person name="Buchanan P."/>
            <person name="Buyck B."/>
            <person name="Bense V."/>
            <person name="Catcheside P."/>
            <person name="Chovatia M."/>
            <person name="Cooper J."/>
            <person name="Damon W."/>
            <person name="Desjardin D."/>
            <person name="Finy P."/>
            <person name="Geml J."/>
            <person name="Haridas S."/>
            <person name="Hughes K."/>
            <person name="Justo A."/>
            <person name="Karasinski D."/>
            <person name="Kautmanova I."/>
            <person name="Kiss B."/>
            <person name="Kocsube S."/>
            <person name="Kotiranta H."/>
            <person name="LaButti K.M."/>
            <person name="Lechner B.E."/>
            <person name="Liimatainen K."/>
            <person name="Lipzen A."/>
            <person name="Lukacs Z."/>
            <person name="Mihaltcheva S."/>
            <person name="Morgado L.N."/>
            <person name="Niskanen T."/>
            <person name="Noordeloos M.E."/>
            <person name="Ohm R.A."/>
            <person name="Ortiz-Santana B."/>
            <person name="Ovrebo C."/>
            <person name="Racz N."/>
            <person name="Riley R."/>
            <person name="Savchenko A."/>
            <person name="Shiryaev A."/>
            <person name="Soop K."/>
            <person name="Spirin V."/>
            <person name="Szebenyi C."/>
            <person name="Tomsovsky M."/>
            <person name="Tulloss R.E."/>
            <person name="Uehling J."/>
            <person name="Grigoriev I.V."/>
            <person name="Vagvolgyi C."/>
            <person name="Papp T."/>
            <person name="Martin F.M."/>
            <person name="Miettinen O."/>
            <person name="Hibbett D.S."/>
            <person name="Nagy L.G."/>
        </authorList>
    </citation>
    <scope>NUCLEOTIDE SEQUENCE [LARGE SCALE GENOMIC DNA]</scope>
    <source>
        <strain evidence="2 3">FP101781</strain>
    </source>
</reference>
<sequence>MPGGRTSTDVRPRAVSCGRLERRKLEANYADIATEATCKSEKASSLKRKPSAALKRGSKERAVEDPKSDNNGPKGLSEVRKSHITDPFNISIRSIEDLNPEDFESIVSTIVRQTKEGRKRGQYSKDIVHVLDRKNFDAMWEAAVVGFGLRRRFAVSVEAYGTKPEAWARRIIDCFVDILLEGDPISHSVCHLEMDLASKQQPKGEAKILRNLAKRRPVADGVVELPAQNPGRIEKGDVLLEVTGSIDYMLMTLPPAYQYMFSNVLEEAASLDRATALLHPSIAKRVNLLPIEAKRMDPEEDITSKNLPQVLAQVHLSMTKTGRQVMPWVLSSGDVWVFGISHAKGDDWDTVHFKSRPLFDGLLGASQTEKRPHSPSGIVADDCRASTGGNVNANHKQLTTDAGFPDSRRRVLGPEQLDVIVNRAKTIMRILTVWWWRPNAIGGDPQNPRSPRSRWGACNRFHKASLHPTVRGMGWGGVDGNP</sequence>
<organism evidence="2 3">
    <name type="scientific">Coprinellus micaceus</name>
    <name type="common">Glistening ink-cap mushroom</name>
    <name type="synonym">Coprinus micaceus</name>
    <dbReference type="NCBI Taxonomy" id="71717"/>
    <lineage>
        <taxon>Eukaryota</taxon>
        <taxon>Fungi</taxon>
        <taxon>Dikarya</taxon>
        <taxon>Basidiomycota</taxon>
        <taxon>Agaricomycotina</taxon>
        <taxon>Agaricomycetes</taxon>
        <taxon>Agaricomycetidae</taxon>
        <taxon>Agaricales</taxon>
        <taxon>Agaricineae</taxon>
        <taxon>Psathyrellaceae</taxon>
        <taxon>Coprinellus</taxon>
    </lineage>
</organism>